<evidence type="ECO:0000313" key="10">
    <source>
        <dbReference type="Proteomes" id="UP001190926"/>
    </source>
</evidence>
<dbReference type="PANTHER" id="PTHR12956">
    <property type="entry name" value="ALKALINE CERAMIDASE-RELATED"/>
    <property type="match status" value="1"/>
</dbReference>
<keyword evidence="10" id="KW-1185">Reference proteome</keyword>
<dbReference type="AlphaFoldDB" id="A0AAD4J9J6"/>
<feature type="domain" description="TOD1/MUCI70 glycosyltransferase-like" evidence="8">
    <location>
        <begin position="185"/>
        <end position="495"/>
    </location>
</feature>
<dbReference type="InterPro" id="IPR048354">
    <property type="entry name" value="TOD1_MUCI70_glycTrfase_dom"/>
</dbReference>
<keyword evidence="4" id="KW-0689">Ribosomal protein</keyword>
<dbReference type="InterPro" id="IPR006852">
    <property type="entry name" value="TOD1_MUCI70"/>
</dbReference>
<reference evidence="9 10" key="1">
    <citation type="journal article" date="2021" name="Nat. Commun.">
        <title>Incipient diploidization of the medicinal plant Perilla within 10,000 years.</title>
        <authorList>
            <person name="Zhang Y."/>
            <person name="Shen Q."/>
            <person name="Leng L."/>
            <person name="Zhang D."/>
            <person name="Chen S."/>
            <person name="Shi Y."/>
            <person name="Ning Z."/>
            <person name="Chen S."/>
        </authorList>
    </citation>
    <scope>NUCLEOTIDE SEQUENCE [LARGE SCALE GENOMIC DNA]</scope>
    <source>
        <strain evidence="10">cv. PC099</strain>
    </source>
</reference>
<dbReference type="HAMAP" id="MF_01363">
    <property type="entry name" value="Ribosomal_bL21"/>
    <property type="match status" value="1"/>
</dbReference>
<keyword evidence="5" id="KW-0687">Ribonucleoprotein</keyword>
<feature type="region of interest" description="Disordered" evidence="6">
    <location>
        <begin position="1"/>
        <end position="31"/>
    </location>
</feature>
<evidence type="ECO:0000256" key="4">
    <source>
        <dbReference type="ARBA" id="ARBA00022980"/>
    </source>
</evidence>
<evidence type="ECO:0000313" key="9">
    <source>
        <dbReference type="EMBL" id="KAH6829083.1"/>
    </source>
</evidence>
<dbReference type="SUPFAM" id="SSF141091">
    <property type="entry name" value="L21p-like"/>
    <property type="match status" value="1"/>
</dbReference>
<dbReference type="GO" id="GO:0005840">
    <property type="term" value="C:ribosome"/>
    <property type="evidence" value="ECO:0007669"/>
    <property type="project" value="UniProtKB-KW"/>
</dbReference>
<dbReference type="InterPro" id="IPR036164">
    <property type="entry name" value="bL21-like_sf"/>
</dbReference>
<comment type="similarity">
    <text evidence="1">Belongs to the bacterial ribosomal protein bL21 family.</text>
</comment>
<dbReference type="PANTHER" id="PTHR12956:SF38">
    <property type="entry name" value="HEXOSYLTRANSFERASE MUCI70-RELATED"/>
    <property type="match status" value="1"/>
</dbReference>
<dbReference type="EMBL" id="SDAM02000113">
    <property type="protein sequence ID" value="KAH6829083.1"/>
    <property type="molecule type" value="Genomic_DNA"/>
</dbReference>
<keyword evidence="7" id="KW-0472">Membrane</keyword>
<protein>
    <submittedName>
        <fullName evidence="9">Strawberry notch protein</fullName>
    </submittedName>
</protein>
<feature type="transmembrane region" description="Helical" evidence="7">
    <location>
        <begin position="53"/>
        <end position="73"/>
    </location>
</feature>
<evidence type="ECO:0000256" key="6">
    <source>
        <dbReference type="SAM" id="MobiDB-lite"/>
    </source>
</evidence>
<evidence type="ECO:0000256" key="2">
    <source>
        <dbReference type="ARBA" id="ARBA00022730"/>
    </source>
</evidence>
<keyword evidence="7" id="KW-0812">Transmembrane</keyword>
<dbReference type="GO" id="GO:0003735">
    <property type="term" value="F:structural constituent of ribosome"/>
    <property type="evidence" value="ECO:0007669"/>
    <property type="project" value="InterPro"/>
</dbReference>
<sequence>MSTGSLGLRSSGSYGSLQQVQNNSSSLRKPQKMLKEKDRLFPWICKFAPRNKVGMLLLCLVSAAVFAWVLYIAKGEDARESIVQDISIQSGPTISVEKNFGSAFSSQVIEVEGSANAPPPPPPPAFFTGYSLPPGNPCESFALPPPPADKKRTGPRPCPVCYLPLEEAVALMPNAPSFSPVLKNLTYIHEESLTKSEFGGSEFGGYPSLRQRNDSHNIRESMSIHCGFVRGEKPGRQTGFDIDDPDLLEMETCGGVVVASAIFGAFDLIRQPKNISEYSKRHICFHMFVDNETEAFLRNSSEIDSDKKVGLWRVVVVHKLPYLDPRRNGKVPKLLLHRLFPNARYSLWVDAKLELVVDPIMILERFLWRKNASFAISRHYRRFDVFEEAEANKAAGKYENASIDFQIEFYRKEGLASYSAAKLPITSDVPEGCVIVREHIPISNLFTCLWFNEVDRFTSRDQISFSTVRDKIRSKTNYTINMFLDCERRNFVVQIQNYMSKPCRKKEEENENAYESVVLSAEDKEKEAAVSAEDKEKEAAEIGYKVTGPLQKSDRVFKPYEPVFAVVQIGSHQFKVSNRDTIYTERLKYCDINDKLILNKVLMLGSQTQTIIGRPILPDAAVHAVVEEHALDAKVIIFKKKRRKNYRRKNGHRQELTKLRITDIQGIEKPEMTTPPKKEKAKPVKVAVGA</sequence>
<proteinExistence type="inferred from homology"/>
<keyword evidence="3" id="KW-0694">RNA-binding</keyword>
<evidence type="ECO:0000256" key="5">
    <source>
        <dbReference type="ARBA" id="ARBA00023274"/>
    </source>
</evidence>
<keyword evidence="7" id="KW-1133">Transmembrane helix</keyword>
<dbReference type="InterPro" id="IPR001787">
    <property type="entry name" value="Ribosomal_bL21"/>
</dbReference>
<dbReference type="InterPro" id="IPR018258">
    <property type="entry name" value="Ribosomal_bL21_CS"/>
</dbReference>
<gene>
    <name evidence="9" type="ORF">C2S53_013231</name>
</gene>
<evidence type="ECO:0000256" key="1">
    <source>
        <dbReference type="ARBA" id="ARBA00008563"/>
    </source>
</evidence>
<dbReference type="Pfam" id="PF04765">
    <property type="entry name" value="TOD1_MUCI70"/>
    <property type="match status" value="1"/>
</dbReference>
<accession>A0AAD4J9J6</accession>
<dbReference type="InterPro" id="IPR028909">
    <property type="entry name" value="bL21-like"/>
</dbReference>
<dbReference type="Proteomes" id="UP001190926">
    <property type="component" value="Unassembled WGS sequence"/>
</dbReference>
<evidence type="ECO:0000256" key="7">
    <source>
        <dbReference type="SAM" id="Phobius"/>
    </source>
</evidence>
<comment type="caution">
    <text evidence="9">The sequence shown here is derived from an EMBL/GenBank/DDBJ whole genome shotgun (WGS) entry which is preliminary data.</text>
</comment>
<feature type="compositionally biased region" description="Low complexity" evidence="6">
    <location>
        <begin position="1"/>
        <end position="27"/>
    </location>
</feature>
<dbReference type="GO" id="GO:1990904">
    <property type="term" value="C:ribonucleoprotein complex"/>
    <property type="evidence" value="ECO:0007669"/>
    <property type="project" value="UniProtKB-KW"/>
</dbReference>
<evidence type="ECO:0000256" key="3">
    <source>
        <dbReference type="ARBA" id="ARBA00022884"/>
    </source>
</evidence>
<dbReference type="Pfam" id="PF00829">
    <property type="entry name" value="Ribosomal_L21p"/>
    <property type="match status" value="1"/>
</dbReference>
<keyword evidence="2" id="KW-0699">rRNA-binding</keyword>
<dbReference type="GO" id="GO:0005737">
    <property type="term" value="C:cytoplasm"/>
    <property type="evidence" value="ECO:0007669"/>
    <property type="project" value="UniProtKB-ARBA"/>
</dbReference>
<evidence type="ECO:0000259" key="8">
    <source>
        <dbReference type="Pfam" id="PF04765"/>
    </source>
</evidence>
<dbReference type="PROSITE" id="PS01169">
    <property type="entry name" value="RIBOSOMAL_L21"/>
    <property type="match status" value="1"/>
</dbReference>
<feature type="region of interest" description="Disordered" evidence="6">
    <location>
        <begin position="670"/>
        <end position="690"/>
    </location>
</feature>
<feature type="compositionally biased region" description="Basic and acidic residues" evidence="6">
    <location>
        <begin position="670"/>
        <end position="682"/>
    </location>
</feature>
<dbReference type="NCBIfam" id="TIGR00061">
    <property type="entry name" value="L21"/>
    <property type="match status" value="1"/>
</dbReference>
<name>A0AAD4J9J6_PERFH</name>
<dbReference type="GO" id="GO:0006412">
    <property type="term" value="P:translation"/>
    <property type="evidence" value="ECO:0007669"/>
    <property type="project" value="InterPro"/>
</dbReference>
<dbReference type="GO" id="GO:0019843">
    <property type="term" value="F:rRNA binding"/>
    <property type="evidence" value="ECO:0007669"/>
    <property type="project" value="UniProtKB-KW"/>
</dbReference>
<organism evidence="9 10">
    <name type="scientific">Perilla frutescens var. hirtella</name>
    <name type="common">Perilla citriodora</name>
    <name type="synonym">Perilla setoyensis</name>
    <dbReference type="NCBI Taxonomy" id="608512"/>
    <lineage>
        <taxon>Eukaryota</taxon>
        <taxon>Viridiplantae</taxon>
        <taxon>Streptophyta</taxon>
        <taxon>Embryophyta</taxon>
        <taxon>Tracheophyta</taxon>
        <taxon>Spermatophyta</taxon>
        <taxon>Magnoliopsida</taxon>
        <taxon>eudicotyledons</taxon>
        <taxon>Gunneridae</taxon>
        <taxon>Pentapetalae</taxon>
        <taxon>asterids</taxon>
        <taxon>lamiids</taxon>
        <taxon>Lamiales</taxon>
        <taxon>Lamiaceae</taxon>
        <taxon>Nepetoideae</taxon>
        <taxon>Elsholtzieae</taxon>
        <taxon>Perilla</taxon>
    </lineage>
</organism>